<keyword evidence="7" id="KW-1185">Reference proteome</keyword>
<dbReference type="OrthoDB" id="27340at2157"/>
<dbReference type="GO" id="GO:0019430">
    <property type="term" value="P:removal of superoxide radicals"/>
    <property type="evidence" value="ECO:0007669"/>
    <property type="project" value="InterPro"/>
</dbReference>
<dbReference type="PRINTS" id="PR00368">
    <property type="entry name" value="FADPNR"/>
</dbReference>
<dbReference type="RefSeq" id="WP_072561776.1">
    <property type="nucleotide sequence ID" value="NZ_CP017921.1"/>
</dbReference>
<accession>A0A1L3Q388</accession>
<protein>
    <submittedName>
        <fullName evidence="6">Thioredoxin reductase (NADPH)</fullName>
    </submittedName>
    <submittedName>
        <fullName evidence="4">Thioredoxin-disulfide reductase</fullName>
        <ecNumber evidence="5">1.8.1.9</ecNumber>
    </submittedName>
</protein>
<dbReference type="InterPro" id="IPR005982">
    <property type="entry name" value="Thioredox_Rdtase"/>
</dbReference>
<dbReference type="GO" id="GO:0005737">
    <property type="term" value="C:cytoplasm"/>
    <property type="evidence" value="ECO:0007669"/>
    <property type="project" value="InterPro"/>
</dbReference>
<evidence type="ECO:0000313" key="8">
    <source>
        <dbReference type="Proteomes" id="UP000198669"/>
    </source>
</evidence>
<dbReference type="EMBL" id="FNMU01000003">
    <property type="protein sequence ID" value="SDW48241.1"/>
    <property type="molecule type" value="Genomic_DNA"/>
</dbReference>
<dbReference type="AlphaFoldDB" id="A0A1L3Q388"/>
<dbReference type="InterPro" id="IPR023753">
    <property type="entry name" value="FAD/NAD-binding_dom"/>
</dbReference>
<evidence type="ECO:0000313" key="5">
    <source>
        <dbReference type="EMBL" id="RNI09585.1"/>
    </source>
</evidence>
<proteinExistence type="predicted"/>
<dbReference type="GO" id="GO:0004791">
    <property type="term" value="F:thioredoxin-disulfide reductase (NADPH) activity"/>
    <property type="evidence" value="ECO:0007669"/>
    <property type="project" value="UniProtKB-EC"/>
</dbReference>
<dbReference type="GeneID" id="30583612"/>
<evidence type="ECO:0000256" key="1">
    <source>
        <dbReference type="ARBA" id="ARBA00022630"/>
    </source>
</evidence>
<reference evidence="4 7" key="1">
    <citation type="submission" date="2016-10" db="EMBL/GenBank/DDBJ databases">
        <title>Methanohalophilus halophilus.</title>
        <authorList>
            <person name="L'haridon S."/>
        </authorList>
    </citation>
    <scope>NUCLEOTIDE SEQUENCE [LARGE SCALE GENOMIC DNA]</scope>
    <source>
        <strain evidence="4 7">Z-7982</strain>
    </source>
</reference>
<feature type="domain" description="FAD/NAD(P)-binding" evidence="3">
    <location>
        <begin position="2"/>
        <end position="286"/>
    </location>
</feature>
<keyword evidence="1" id="KW-0285">Flavoprotein</keyword>
<name>A0A1L3Q388_9EURY</name>
<gene>
    <name evidence="5" type="primary">trxB</name>
    <name evidence="4" type="ORF">BHR79_07545</name>
    <name evidence="5" type="ORF">EFE40_02675</name>
    <name evidence="6" type="ORF">SAMN04515625_0999</name>
</gene>
<dbReference type="STRING" id="2177.BHR79_07545"/>
<dbReference type="Proteomes" id="UP000198669">
    <property type="component" value="Unassembled WGS sequence"/>
</dbReference>
<dbReference type="Pfam" id="PF07992">
    <property type="entry name" value="Pyr_redox_2"/>
    <property type="match status" value="1"/>
</dbReference>
<evidence type="ECO:0000313" key="7">
    <source>
        <dbReference type="Proteomes" id="UP000186879"/>
    </source>
</evidence>
<dbReference type="EMBL" id="RJJG01000003">
    <property type="protein sequence ID" value="RNI09585.1"/>
    <property type="molecule type" value="Genomic_DNA"/>
</dbReference>
<dbReference type="InterPro" id="IPR050097">
    <property type="entry name" value="Ferredoxin-NADP_redctase_2"/>
</dbReference>
<dbReference type="EMBL" id="CP017921">
    <property type="protein sequence ID" value="APH39346.1"/>
    <property type="molecule type" value="Genomic_DNA"/>
</dbReference>
<dbReference type="PRINTS" id="PR00469">
    <property type="entry name" value="PNDRDTASEII"/>
</dbReference>
<evidence type="ECO:0000313" key="9">
    <source>
        <dbReference type="Proteomes" id="UP000267921"/>
    </source>
</evidence>
<dbReference type="NCBIfam" id="TIGR01292">
    <property type="entry name" value="TRX_reduct"/>
    <property type="match status" value="1"/>
</dbReference>
<reference evidence="5 9" key="3">
    <citation type="submission" date="2018-10" db="EMBL/GenBank/DDBJ databases">
        <title>Cultivation of a novel Methanohalophilus strain from Kebrit Deep of the Red Sea and a genomic comparison of members of the genus Methanohalophilus.</title>
        <authorList>
            <person name="Guan Y."/>
            <person name="Ngugi D.K."/>
            <person name="Stingl U."/>
        </authorList>
    </citation>
    <scope>NUCLEOTIDE SEQUENCE [LARGE SCALE GENOMIC DNA]</scope>
    <source>
        <strain evidence="5 9">DSM 3094</strain>
    </source>
</reference>
<dbReference type="SUPFAM" id="SSF51905">
    <property type="entry name" value="FAD/NAD(P)-binding domain"/>
    <property type="match status" value="1"/>
</dbReference>
<evidence type="ECO:0000313" key="4">
    <source>
        <dbReference type="EMBL" id="APH39346.1"/>
    </source>
</evidence>
<dbReference type="InterPro" id="IPR036188">
    <property type="entry name" value="FAD/NAD-bd_sf"/>
</dbReference>
<dbReference type="PANTHER" id="PTHR48105">
    <property type="entry name" value="THIOREDOXIN REDUCTASE 1-RELATED-RELATED"/>
    <property type="match status" value="1"/>
</dbReference>
<evidence type="ECO:0000313" key="6">
    <source>
        <dbReference type="EMBL" id="SDW48241.1"/>
    </source>
</evidence>
<dbReference type="Gene3D" id="3.50.50.60">
    <property type="entry name" value="FAD/NAD(P)-binding domain"/>
    <property type="match status" value="2"/>
</dbReference>
<evidence type="ECO:0000256" key="2">
    <source>
        <dbReference type="ARBA" id="ARBA00023002"/>
    </source>
</evidence>
<dbReference type="Proteomes" id="UP000186879">
    <property type="component" value="Chromosome"/>
</dbReference>
<evidence type="ECO:0000259" key="3">
    <source>
        <dbReference type="Pfam" id="PF07992"/>
    </source>
</evidence>
<dbReference type="KEGG" id="mhaz:BHR79_07545"/>
<organism evidence="4 7">
    <name type="scientific">Methanohalophilus halophilus</name>
    <dbReference type="NCBI Taxonomy" id="2177"/>
    <lineage>
        <taxon>Archaea</taxon>
        <taxon>Methanobacteriati</taxon>
        <taxon>Methanobacteriota</taxon>
        <taxon>Stenosarchaea group</taxon>
        <taxon>Methanomicrobia</taxon>
        <taxon>Methanosarcinales</taxon>
        <taxon>Methanosarcinaceae</taxon>
        <taxon>Methanohalophilus</taxon>
    </lineage>
</organism>
<reference evidence="6 8" key="2">
    <citation type="submission" date="2016-10" db="EMBL/GenBank/DDBJ databases">
        <authorList>
            <person name="de Groot N.N."/>
        </authorList>
    </citation>
    <scope>NUCLEOTIDE SEQUENCE [LARGE SCALE GENOMIC DNA]</scope>
    <source>
        <strain evidence="6 8">Z-7982</strain>
    </source>
</reference>
<dbReference type="Proteomes" id="UP000267921">
    <property type="component" value="Unassembled WGS sequence"/>
</dbReference>
<keyword evidence="2 5" id="KW-0560">Oxidoreductase</keyword>
<dbReference type="EC" id="1.8.1.9" evidence="5"/>
<sequence length="300" mass="32488">MYDLIILGAGPAGVTAAIYAVRYGLDTLLVDKDSMSGLISNAKTVENYTGFPSIGGMELMEKFLDHAEQAGVKFKEMELNSVTEEGDHFIVSSSEEELQSKSLIVATGSSPGELDVPGEKDFLGRGVSYCATCDGPFFSGKEVAVIGGGESAVTDAIFLSDIASKVYVVHRRDKLRASQILQDRAFDRPNIEFVWDSVVDAIEGKDVVESLQIHDVITEETKKLPVKGVFIYIGFNPNTDFVNVKKNDKDFIITDESMATSVRGIFAAGDCRQSPLYQVITATSDGAIAAYSAFKYIEGI</sequence>